<reference evidence="1" key="2">
    <citation type="journal article" date="2015" name="Data Brief">
        <title>Shoot transcriptome of the giant reed, Arundo donax.</title>
        <authorList>
            <person name="Barrero R.A."/>
            <person name="Guerrero F.D."/>
            <person name="Moolhuijzen P."/>
            <person name="Goolsby J.A."/>
            <person name="Tidwell J."/>
            <person name="Bellgard S.E."/>
            <person name="Bellgard M.I."/>
        </authorList>
    </citation>
    <scope>NUCLEOTIDE SEQUENCE</scope>
    <source>
        <tissue evidence="1">Shoot tissue taken approximately 20 cm above the soil surface</tissue>
    </source>
</reference>
<reference evidence="1" key="1">
    <citation type="submission" date="2014-09" db="EMBL/GenBank/DDBJ databases">
        <authorList>
            <person name="Magalhaes I.L.F."/>
            <person name="Oliveira U."/>
            <person name="Santos F.R."/>
            <person name="Vidigal T.H.D.A."/>
            <person name="Brescovit A.D."/>
            <person name="Santos A.J."/>
        </authorList>
    </citation>
    <scope>NUCLEOTIDE SEQUENCE</scope>
    <source>
        <tissue evidence="1">Shoot tissue taken approximately 20 cm above the soil surface</tissue>
    </source>
</reference>
<proteinExistence type="predicted"/>
<name>A0A0A9C4M4_ARUDO</name>
<accession>A0A0A9C4M4</accession>
<sequence>MRGSGMIEVRLGLIEGNITRYTHFPSRRIITVITLMLRAIA</sequence>
<evidence type="ECO:0000313" key="1">
    <source>
        <dbReference type="EMBL" id="JAD68345.1"/>
    </source>
</evidence>
<organism evidence="1">
    <name type="scientific">Arundo donax</name>
    <name type="common">Giant reed</name>
    <name type="synonym">Donax arundinaceus</name>
    <dbReference type="NCBI Taxonomy" id="35708"/>
    <lineage>
        <taxon>Eukaryota</taxon>
        <taxon>Viridiplantae</taxon>
        <taxon>Streptophyta</taxon>
        <taxon>Embryophyta</taxon>
        <taxon>Tracheophyta</taxon>
        <taxon>Spermatophyta</taxon>
        <taxon>Magnoliopsida</taxon>
        <taxon>Liliopsida</taxon>
        <taxon>Poales</taxon>
        <taxon>Poaceae</taxon>
        <taxon>PACMAD clade</taxon>
        <taxon>Arundinoideae</taxon>
        <taxon>Arundineae</taxon>
        <taxon>Arundo</taxon>
    </lineage>
</organism>
<dbReference type="EMBL" id="GBRH01229550">
    <property type="protein sequence ID" value="JAD68345.1"/>
    <property type="molecule type" value="Transcribed_RNA"/>
</dbReference>
<dbReference type="AlphaFoldDB" id="A0A0A9C4M4"/>
<protein>
    <submittedName>
        <fullName evidence="1">Uncharacterized protein</fullName>
    </submittedName>
</protein>